<accession>A0A3A4AX32</accession>
<keyword evidence="3" id="KW-1185">Reference proteome</keyword>
<gene>
    <name evidence="2" type="ORF">D5H75_31665</name>
</gene>
<comment type="caution">
    <text evidence="2">The sequence shown here is derived from an EMBL/GenBank/DDBJ whole genome shotgun (WGS) entry which is preliminary data.</text>
</comment>
<feature type="region of interest" description="Disordered" evidence="1">
    <location>
        <begin position="30"/>
        <end position="61"/>
    </location>
</feature>
<sequence>MNDATRIPGPRAWDSPCDPTLAVQPFSRSAVQPFSRSAVRPFSRSPGEVRRTSSAVASGRP</sequence>
<evidence type="ECO:0000256" key="1">
    <source>
        <dbReference type="SAM" id="MobiDB-lite"/>
    </source>
</evidence>
<dbReference type="AlphaFoldDB" id="A0A3A4AX32"/>
<protein>
    <submittedName>
        <fullName evidence="2">Uncharacterized protein</fullName>
    </submittedName>
</protein>
<name>A0A3A4AX32_9ACTN</name>
<dbReference type="EMBL" id="QZEY01000017">
    <property type="protein sequence ID" value="RJL23992.1"/>
    <property type="molecule type" value="Genomic_DNA"/>
</dbReference>
<feature type="region of interest" description="Disordered" evidence="1">
    <location>
        <begin position="1"/>
        <end position="20"/>
    </location>
</feature>
<reference evidence="2 3" key="1">
    <citation type="submission" date="2018-09" db="EMBL/GenBank/DDBJ databases">
        <title>YIM 75507 draft genome.</title>
        <authorList>
            <person name="Tang S."/>
            <person name="Feng Y."/>
        </authorList>
    </citation>
    <scope>NUCLEOTIDE SEQUENCE [LARGE SCALE GENOMIC DNA]</scope>
    <source>
        <strain evidence="2 3">YIM 75507</strain>
    </source>
</reference>
<proteinExistence type="predicted"/>
<dbReference type="Proteomes" id="UP000265768">
    <property type="component" value="Unassembled WGS sequence"/>
</dbReference>
<evidence type="ECO:0000313" key="2">
    <source>
        <dbReference type="EMBL" id="RJL23992.1"/>
    </source>
</evidence>
<organism evidence="2 3">
    <name type="scientific">Bailinhaonella thermotolerans</name>
    <dbReference type="NCBI Taxonomy" id="1070861"/>
    <lineage>
        <taxon>Bacteria</taxon>
        <taxon>Bacillati</taxon>
        <taxon>Actinomycetota</taxon>
        <taxon>Actinomycetes</taxon>
        <taxon>Streptosporangiales</taxon>
        <taxon>Streptosporangiaceae</taxon>
        <taxon>Bailinhaonella</taxon>
    </lineage>
</organism>
<evidence type="ECO:0000313" key="3">
    <source>
        <dbReference type="Proteomes" id="UP000265768"/>
    </source>
</evidence>
<feature type="compositionally biased region" description="Polar residues" evidence="1">
    <location>
        <begin position="52"/>
        <end position="61"/>
    </location>
</feature>